<dbReference type="GeneID" id="20662067"/>
<dbReference type="GO" id="GO:0008270">
    <property type="term" value="F:zinc ion binding"/>
    <property type="evidence" value="ECO:0007669"/>
    <property type="project" value="UniProtKB-KW"/>
</dbReference>
<keyword evidence="1" id="KW-0863">Zinc-finger</keyword>
<proteinExistence type="predicted"/>
<accession>G5AH73</accession>
<sequence>MSPNKSSWEVEVSEKTGPPVRWSGQNWPYYQRPLELAFHKEDVAAWEDNQRTIQRVIFASVNTDFGQRLMQHTDGTSMWAFLCNRFDGAVNGQTRALTKRRLYAELEAARCKSNSDIEGQLNSMIRLRTRLHAVGMALDDTVFSGMPVSSLPARDRFDRLRGLVESGLACVDMPEKMDEMAITYDKANKADLLLSRAFGSNDRSPNPAQQNQPRTGGGGGNGGPKGPGNTQREERTGKCFGCHKSGHARRDCPNEGS</sequence>
<keyword evidence="5" id="KW-1185">Reference proteome</keyword>
<dbReference type="InParanoid" id="G5AH73"/>
<dbReference type="InterPro" id="IPR036875">
    <property type="entry name" value="Znf_CCHC_sf"/>
</dbReference>
<feature type="compositionally biased region" description="Basic and acidic residues" evidence="2">
    <location>
        <begin position="248"/>
        <end position="257"/>
    </location>
</feature>
<keyword evidence="1" id="KW-0862">Zinc</keyword>
<dbReference type="RefSeq" id="XP_009539424.1">
    <property type="nucleotide sequence ID" value="XM_009541129.1"/>
</dbReference>
<reference evidence="4 5" key="1">
    <citation type="journal article" date="2006" name="Science">
        <title>Phytophthora genome sequences uncover evolutionary origins and mechanisms of pathogenesis.</title>
        <authorList>
            <person name="Tyler B.M."/>
            <person name="Tripathy S."/>
            <person name="Zhang X."/>
            <person name="Dehal P."/>
            <person name="Jiang R.H."/>
            <person name="Aerts A."/>
            <person name="Arredondo F.D."/>
            <person name="Baxter L."/>
            <person name="Bensasson D."/>
            <person name="Beynon J.L."/>
            <person name="Chapman J."/>
            <person name="Damasceno C.M."/>
            <person name="Dorrance A.E."/>
            <person name="Dou D."/>
            <person name="Dickerman A.W."/>
            <person name="Dubchak I.L."/>
            <person name="Garbelotto M."/>
            <person name="Gijzen M."/>
            <person name="Gordon S.G."/>
            <person name="Govers F."/>
            <person name="Grunwald N.J."/>
            <person name="Huang W."/>
            <person name="Ivors K.L."/>
            <person name="Jones R.W."/>
            <person name="Kamoun S."/>
            <person name="Krampis K."/>
            <person name="Lamour K.H."/>
            <person name="Lee M.K."/>
            <person name="McDonald W.H."/>
            <person name="Medina M."/>
            <person name="Meijer H.J."/>
            <person name="Nordberg E.K."/>
            <person name="Maclean D.J."/>
            <person name="Ospina-Giraldo M.D."/>
            <person name="Morris P.F."/>
            <person name="Phuntumart V."/>
            <person name="Putnam N.H."/>
            <person name="Rash S."/>
            <person name="Rose J.K."/>
            <person name="Sakihama Y."/>
            <person name="Salamov A.A."/>
            <person name="Savidor A."/>
            <person name="Scheuring C.F."/>
            <person name="Smith B.M."/>
            <person name="Sobral B.W."/>
            <person name="Terry A."/>
            <person name="Torto-Alalibo T.A."/>
            <person name="Win J."/>
            <person name="Xu Z."/>
            <person name="Zhang H."/>
            <person name="Grigoriev I.V."/>
            <person name="Rokhsar D.S."/>
            <person name="Boore J.L."/>
        </authorList>
    </citation>
    <scope>NUCLEOTIDE SEQUENCE [LARGE SCALE GENOMIC DNA]</scope>
    <source>
        <strain evidence="4 5">P6497</strain>
    </source>
</reference>
<dbReference type="AlphaFoldDB" id="G5AH73"/>
<dbReference type="KEGG" id="psoj:PHYSODRAFT_534792"/>
<gene>
    <name evidence="4" type="ORF">PHYSODRAFT_534792</name>
</gene>
<dbReference type="PROSITE" id="PS50158">
    <property type="entry name" value="ZF_CCHC"/>
    <property type="match status" value="1"/>
</dbReference>
<feature type="non-terminal residue" evidence="4">
    <location>
        <position position="257"/>
    </location>
</feature>
<feature type="compositionally biased region" description="Gly residues" evidence="2">
    <location>
        <begin position="215"/>
        <end position="226"/>
    </location>
</feature>
<evidence type="ECO:0000256" key="1">
    <source>
        <dbReference type="PROSITE-ProRule" id="PRU00047"/>
    </source>
</evidence>
<dbReference type="Proteomes" id="UP000002640">
    <property type="component" value="Unassembled WGS sequence"/>
</dbReference>
<keyword evidence="1" id="KW-0479">Metal-binding</keyword>
<protein>
    <recommendedName>
        <fullName evidence="3">CCHC-type domain-containing protein</fullName>
    </recommendedName>
</protein>
<evidence type="ECO:0000313" key="5">
    <source>
        <dbReference type="Proteomes" id="UP000002640"/>
    </source>
</evidence>
<name>G5AH73_PHYSP</name>
<evidence type="ECO:0000256" key="2">
    <source>
        <dbReference type="SAM" id="MobiDB-lite"/>
    </source>
</evidence>
<dbReference type="SUPFAM" id="SSF57756">
    <property type="entry name" value="Retrovirus zinc finger-like domains"/>
    <property type="match status" value="1"/>
</dbReference>
<feature type="region of interest" description="Disordered" evidence="2">
    <location>
        <begin position="197"/>
        <end position="257"/>
    </location>
</feature>
<evidence type="ECO:0000313" key="4">
    <source>
        <dbReference type="EMBL" id="EGZ05052.1"/>
    </source>
</evidence>
<feature type="domain" description="CCHC-type" evidence="3">
    <location>
        <begin position="238"/>
        <end position="254"/>
    </location>
</feature>
<feature type="compositionally biased region" description="Polar residues" evidence="2">
    <location>
        <begin position="201"/>
        <end position="214"/>
    </location>
</feature>
<organism evidence="4 5">
    <name type="scientific">Phytophthora sojae (strain P6497)</name>
    <name type="common">Soybean stem and root rot agent</name>
    <name type="synonym">Phytophthora megasperma f. sp. glycines</name>
    <dbReference type="NCBI Taxonomy" id="1094619"/>
    <lineage>
        <taxon>Eukaryota</taxon>
        <taxon>Sar</taxon>
        <taxon>Stramenopiles</taxon>
        <taxon>Oomycota</taxon>
        <taxon>Peronosporomycetes</taxon>
        <taxon>Peronosporales</taxon>
        <taxon>Peronosporaceae</taxon>
        <taxon>Phytophthora</taxon>
    </lineage>
</organism>
<evidence type="ECO:0000259" key="3">
    <source>
        <dbReference type="PROSITE" id="PS50158"/>
    </source>
</evidence>
<dbReference type="Pfam" id="PF14223">
    <property type="entry name" value="Retrotran_gag_2"/>
    <property type="match status" value="1"/>
</dbReference>
<dbReference type="OMA" id="GHARRDC"/>
<dbReference type="InterPro" id="IPR001878">
    <property type="entry name" value="Znf_CCHC"/>
</dbReference>
<dbReference type="GO" id="GO:0003676">
    <property type="term" value="F:nucleic acid binding"/>
    <property type="evidence" value="ECO:0007669"/>
    <property type="project" value="InterPro"/>
</dbReference>
<dbReference type="EMBL" id="JH159169">
    <property type="protein sequence ID" value="EGZ05052.1"/>
    <property type="molecule type" value="Genomic_DNA"/>
</dbReference>